<protein>
    <submittedName>
        <fullName evidence="1">Uncharacterized protein</fullName>
    </submittedName>
</protein>
<reference evidence="1" key="2">
    <citation type="journal article" date="2015" name="Fish Shellfish Immunol.">
        <title>Early steps in the European eel (Anguilla anguilla)-Vibrio vulnificus interaction in the gills: Role of the RtxA13 toxin.</title>
        <authorList>
            <person name="Callol A."/>
            <person name="Pajuelo D."/>
            <person name="Ebbesson L."/>
            <person name="Teles M."/>
            <person name="MacKenzie S."/>
            <person name="Amaro C."/>
        </authorList>
    </citation>
    <scope>NUCLEOTIDE SEQUENCE</scope>
</reference>
<organism evidence="1">
    <name type="scientific">Anguilla anguilla</name>
    <name type="common">European freshwater eel</name>
    <name type="synonym">Muraena anguilla</name>
    <dbReference type="NCBI Taxonomy" id="7936"/>
    <lineage>
        <taxon>Eukaryota</taxon>
        <taxon>Metazoa</taxon>
        <taxon>Chordata</taxon>
        <taxon>Craniata</taxon>
        <taxon>Vertebrata</taxon>
        <taxon>Euteleostomi</taxon>
        <taxon>Actinopterygii</taxon>
        <taxon>Neopterygii</taxon>
        <taxon>Teleostei</taxon>
        <taxon>Anguilliformes</taxon>
        <taxon>Anguillidae</taxon>
        <taxon>Anguilla</taxon>
    </lineage>
</organism>
<dbReference type="EMBL" id="GBXM01096763">
    <property type="protein sequence ID" value="JAH11814.1"/>
    <property type="molecule type" value="Transcribed_RNA"/>
</dbReference>
<evidence type="ECO:0000313" key="1">
    <source>
        <dbReference type="EMBL" id="JAH11814.1"/>
    </source>
</evidence>
<accession>A0A0E9Q514</accession>
<sequence length="18" mass="2319">MAEPVWRWRREPTPLRTH</sequence>
<dbReference type="AlphaFoldDB" id="A0A0E9Q514"/>
<proteinExistence type="predicted"/>
<name>A0A0E9Q514_ANGAN</name>
<reference evidence="1" key="1">
    <citation type="submission" date="2014-11" db="EMBL/GenBank/DDBJ databases">
        <authorList>
            <person name="Amaro Gonzalez C."/>
        </authorList>
    </citation>
    <scope>NUCLEOTIDE SEQUENCE</scope>
</reference>